<dbReference type="AlphaFoldDB" id="A0AAN1XRW3"/>
<name>A0AAN1XRW3_UNVUL</name>
<evidence type="ECO:0000256" key="1">
    <source>
        <dbReference type="SAM" id="MobiDB-lite"/>
    </source>
</evidence>
<sequence>MTGGGDTDEFEEIPTELDLGADEDDDTPELRLNRNDAIPTAGAADIGGRAGGDDDR</sequence>
<dbReference type="EMBL" id="AP025523">
    <property type="protein sequence ID" value="BDE04818.1"/>
    <property type="molecule type" value="Genomic_DNA"/>
</dbReference>
<dbReference type="KEGG" id="vab:WPS_00940"/>
<proteinExistence type="predicted"/>
<reference evidence="2 3" key="1">
    <citation type="journal article" date="2022" name="ISME Commun">
        <title>Vulcanimicrobium alpinus gen. nov. sp. nov., the first cultivated representative of the candidate phylum 'Eremiobacterota', is a metabolically versatile aerobic anoxygenic phototroph.</title>
        <authorList>
            <person name="Yabe S."/>
            <person name="Muto K."/>
            <person name="Abe K."/>
            <person name="Yokota A."/>
            <person name="Staudigel H."/>
            <person name="Tebo B.M."/>
        </authorList>
    </citation>
    <scope>NUCLEOTIDE SEQUENCE [LARGE SCALE GENOMIC DNA]</scope>
    <source>
        <strain evidence="2 3">WC8-2</strain>
    </source>
</reference>
<feature type="region of interest" description="Disordered" evidence="1">
    <location>
        <begin position="1"/>
        <end position="56"/>
    </location>
</feature>
<evidence type="ECO:0000313" key="3">
    <source>
        <dbReference type="Proteomes" id="UP001317532"/>
    </source>
</evidence>
<dbReference type="Proteomes" id="UP001317532">
    <property type="component" value="Chromosome"/>
</dbReference>
<feature type="compositionally biased region" description="Acidic residues" evidence="1">
    <location>
        <begin position="1"/>
        <end position="27"/>
    </location>
</feature>
<evidence type="ECO:0000313" key="2">
    <source>
        <dbReference type="EMBL" id="BDE04818.1"/>
    </source>
</evidence>
<organism evidence="2 3">
    <name type="scientific">Vulcanimicrobium alpinum</name>
    <dbReference type="NCBI Taxonomy" id="3016050"/>
    <lineage>
        <taxon>Bacteria</taxon>
        <taxon>Bacillati</taxon>
        <taxon>Vulcanimicrobiota</taxon>
        <taxon>Vulcanimicrobiia</taxon>
        <taxon>Vulcanimicrobiales</taxon>
        <taxon>Vulcanimicrobiaceae</taxon>
        <taxon>Vulcanimicrobium</taxon>
    </lineage>
</organism>
<dbReference type="RefSeq" id="WP_317995907.1">
    <property type="nucleotide sequence ID" value="NZ_AP025523.1"/>
</dbReference>
<accession>A0AAN1XRW3</accession>
<protein>
    <submittedName>
        <fullName evidence="2">Uncharacterized protein</fullName>
    </submittedName>
</protein>
<gene>
    <name evidence="2" type="ORF">WPS_00940</name>
</gene>
<keyword evidence="3" id="KW-1185">Reference proteome</keyword>